<dbReference type="InterPro" id="IPR005475">
    <property type="entry name" value="Transketolase-like_Pyr-bd"/>
</dbReference>
<dbReference type="STRING" id="392015.SAMN05421543_12443"/>
<dbReference type="RefSeq" id="WP_074955736.1">
    <property type="nucleotide sequence ID" value="NZ_FPBV01000024.1"/>
</dbReference>
<name>A0A1I7L437_9BACL</name>
<feature type="domain" description="Transketolase-like pyrimidine-binding" evidence="4">
    <location>
        <begin position="4"/>
        <end position="179"/>
    </location>
</feature>
<keyword evidence="5" id="KW-0670">Pyruvate</keyword>
<dbReference type="OrthoDB" id="9771835at2"/>
<dbReference type="PANTHER" id="PTHR43257:SF2">
    <property type="entry name" value="PYRUVATE DEHYDROGENASE E1 COMPONENT SUBUNIT BETA"/>
    <property type="match status" value="1"/>
</dbReference>
<evidence type="ECO:0000256" key="1">
    <source>
        <dbReference type="ARBA" id="ARBA00001964"/>
    </source>
</evidence>
<dbReference type="SUPFAM" id="SSF52518">
    <property type="entry name" value="Thiamin diphosphate-binding fold (THDP-binding)"/>
    <property type="match status" value="1"/>
</dbReference>
<dbReference type="InterPro" id="IPR029061">
    <property type="entry name" value="THDP-binding"/>
</dbReference>
<dbReference type="Gene3D" id="3.40.50.970">
    <property type="match status" value="1"/>
</dbReference>
<dbReference type="PANTHER" id="PTHR43257">
    <property type="entry name" value="PYRUVATE DEHYDROGENASE E1 COMPONENT BETA SUBUNIT"/>
    <property type="match status" value="1"/>
</dbReference>
<dbReference type="Pfam" id="PF02780">
    <property type="entry name" value="Transketolase_C"/>
    <property type="match status" value="1"/>
</dbReference>
<evidence type="ECO:0000313" key="6">
    <source>
        <dbReference type="Proteomes" id="UP000183508"/>
    </source>
</evidence>
<gene>
    <name evidence="5" type="ORF">SAMN05421543_12443</name>
</gene>
<dbReference type="Proteomes" id="UP000183508">
    <property type="component" value="Unassembled WGS sequence"/>
</dbReference>
<reference evidence="6" key="1">
    <citation type="submission" date="2016-10" db="EMBL/GenBank/DDBJ databases">
        <authorList>
            <person name="Varghese N."/>
        </authorList>
    </citation>
    <scope>NUCLEOTIDE SEQUENCE [LARGE SCALE GENOMIC DNA]</scope>
    <source>
        <strain evidence="6">DSM 17980</strain>
    </source>
</reference>
<organism evidence="5 6">
    <name type="scientific">Alicyclobacillus macrosporangiidus</name>
    <dbReference type="NCBI Taxonomy" id="392015"/>
    <lineage>
        <taxon>Bacteria</taxon>
        <taxon>Bacillati</taxon>
        <taxon>Bacillota</taxon>
        <taxon>Bacilli</taxon>
        <taxon>Bacillales</taxon>
        <taxon>Alicyclobacillaceae</taxon>
        <taxon>Alicyclobacillus</taxon>
    </lineage>
</organism>
<evidence type="ECO:0000313" key="5">
    <source>
        <dbReference type="EMBL" id="SFV04471.1"/>
    </source>
</evidence>
<dbReference type="InterPro" id="IPR033248">
    <property type="entry name" value="Transketolase_C"/>
</dbReference>
<accession>A0A1I7L437</accession>
<dbReference type="eggNOG" id="COG0022">
    <property type="taxonomic scope" value="Bacteria"/>
</dbReference>
<evidence type="ECO:0000256" key="2">
    <source>
        <dbReference type="ARBA" id="ARBA00023002"/>
    </source>
</evidence>
<comment type="cofactor">
    <cofactor evidence="1">
        <name>thiamine diphosphate</name>
        <dbReference type="ChEBI" id="CHEBI:58937"/>
    </cofactor>
</comment>
<dbReference type="InterPro" id="IPR009014">
    <property type="entry name" value="Transketo_C/PFOR_II"/>
</dbReference>
<keyword evidence="2" id="KW-0560">Oxidoreductase</keyword>
<dbReference type="SMART" id="SM00861">
    <property type="entry name" value="Transket_pyr"/>
    <property type="match status" value="1"/>
</dbReference>
<dbReference type="FunFam" id="3.40.50.970:FF:000001">
    <property type="entry name" value="Pyruvate dehydrogenase E1 beta subunit"/>
    <property type="match status" value="1"/>
</dbReference>
<dbReference type="CDD" id="cd07036">
    <property type="entry name" value="TPP_PYR_E1-PDHc-beta_like"/>
    <property type="match status" value="1"/>
</dbReference>
<dbReference type="SUPFAM" id="SSF52922">
    <property type="entry name" value="TK C-terminal domain-like"/>
    <property type="match status" value="1"/>
</dbReference>
<dbReference type="Pfam" id="PF02779">
    <property type="entry name" value="Transket_pyr"/>
    <property type="match status" value="1"/>
</dbReference>
<dbReference type="FunFam" id="3.40.50.920:FF:000001">
    <property type="entry name" value="Pyruvate dehydrogenase E1 beta subunit"/>
    <property type="match status" value="1"/>
</dbReference>
<proteinExistence type="predicted"/>
<sequence>MAGRTMIQAIQDAIATALARDPRVMVLGEDVGKNGGVFRATEGLQERFGEGRVIDTPLAESGIVGTAVGLALAGMRPIDEIQFLGFIYETMDQLASQAARIRFRTQGRCTVPLVVRAPFGGGVRTPELHSDSLEALFLHTPGLKVVMPSNPYDAKGLLLAAVEDPDPVLVLEPMRLYRLGRMEVPDGFYTVPIGPARLAREGEDVTIVAWGPTVPIALEAAEAAAAEGVSCEVLDLRTVSPFDAAALTQSVEKTGRAVVVHEAVRSGGVGAEVLAAIHDGAFYSLLAPVERVTGFDTPYPPPAVEDLWLPTPARVLAAVRRVMQA</sequence>
<keyword evidence="6" id="KW-1185">Reference proteome</keyword>
<evidence type="ECO:0000259" key="4">
    <source>
        <dbReference type="SMART" id="SM00861"/>
    </source>
</evidence>
<dbReference type="GO" id="GO:0016491">
    <property type="term" value="F:oxidoreductase activity"/>
    <property type="evidence" value="ECO:0007669"/>
    <property type="project" value="UniProtKB-KW"/>
</dbReference>
<protein>
    <submittedName>
        <fullName evidence="5">Pyruvate dehydrogenase E1 component beta subunit</fullName>
    </submittedName>
</protein>
<dbReference type="EMBL" id="FPBV01000024">
    <property type="protein sequence ID" value="SFV04471.1"/>
    <property type="molecule type" value="Genomic_DNA"/>
</dbReference>
<dbReference type="AlphaFoldDB" id="A0A1I7L437"/>
<evidence type="ECO:0000256" key="3">
    <source>
        <dbReference type="ARBA" id="ARBA00023052"/>
    </source>
</evidence>
<dbReference type="Gene3D" id="3.40.50.920">
    <property type="match status" value="1"/>
</dbReference>
<keyword evidence="3" id="KW-0786">Thiamine pyrophosphate</keyword>